<dbReference type="PROSITE" id="PS51779">
    <property type="entry name" value="POTRA"/>
    <property type="match status" value="1"/>
</dbReference>
<evidence type="ECO:0000313" key="12">
    <source>
        <dbReference type="Proteomes" id="UP000249354"/>
    </source>
</evidence>
<gene>
    <name evidence="11" type="ORF">DCF25_01410</name>
</gene>
<keyword evidence="3" id="KW-0813">Transport</keyword>
<evidence type="ECO:0000313" key="11">
    <source>
        <dbReference type="EMBL" id="PZO22934.1"/>
    </source>
</evidence>
<reference evidence="12" key="1">
    <citation type="submission" date="2018-04" db="EMBL/GenBank/DDBJ databases">
        <authorList>
            <person name="Cornet L."/>
        </authorList>
    </citation>
    <scope>NUCLEOTIDE SEQUENCE [LARGE SCALE GENOMIC DNA]</scope>
</reference>
<dbReference type="GO" id="GO:0008320">
    <property type="term" value="F:protein transmembrane transporter activity"/>
    <property type="evidence" value="ECO:0007669"/>
    <property type="project" value="TreeGrafter"/>
</dbReference>
<dbReference type="EMBL" id="QBMC01000005">
    <property type="protein sequence ID" value="PZO22934.1"/>
    <property type="molecule type" value="Genomic_DNA"/>
</dbReference>
<comment type="caution">
    <text evidence="11">The sequence shown here is derived from an EMBL/GenBank/DDBJ whole genome shotgun (WGS) entry which is preliminary data.</text>
</comment>
<dbReference type="InterPro" id="IPR005565">
    <property type="entry name" value="Hemolysn_activator_HlyB_C"/>
</dbReference>
<evidence type="ECO:0000256" key="7">
    <source>
        <dbReference type="ARBA" id="ARBA00023136"/>
    </source>
</evidence>
<dbReference type="GO" id="GO:0009279">
    <property type="term" value="C:cell outer membrane"/>
    <property type="evidence" value="ECO:0007669"/>
    <property type="project" value="UniProtKB-SubCell"/>
</dbReference>
<keyword evidence="7" id="KW-0472">Membrane</keyword>
<dbReference type="GO" id="GO:0098046">
    <property type="term" value="C:type V protein secretion system complex"/>
    <property type="evidence" value="ECO:0007669"/>
    <property type="project" value="TreeGrafter"/>
</dbReference>
<dbReference type="Gene3D" id="3.10.20.310">
    <property type="entry name" value="membrane protein fhac"/>
    <property type="match status" value="1"/>
</dbReference>
<organism evidence="11 12">
    <name type="scientific">Leptolyngbya foveolarum</name>
    <dbReference type="NCBI Taxonomy" id="47253"/>
    <lineage>
        <taxon>Bacteria</taxon>
        <taxon>Bacillati</taxon>
        <taxon>Cyanobacteriota</taxon>
        <taxon>Cyanophyceae</taxon>
        <taxon>Leptolyngbyales</taxon>
        <taxon>Leptolyngbyaceae</taxon>
        <taxon>Leptolyngbya group</taxon>
        <taxon>Leptolyngbya</taxon>
    </lineage>
</organism>
<dbReference type="GO" id="GO:0046819">
    <property type="term" value="P:protein secretion by the type V secretion system"/>
    <property type="evidence" value="ECO:0007669"/>
    <property type="project" value="TreeGrafter"/>
</dbReference>
<evidence type="ECO:0000256" key="2">
    <source>
        <dbReference type="ARBA" id="ARBA00009055"/>
    </source>
</evidence>
<evidence type="ECO:0000256" key="5">
    <source>
        <dbReference type="ARBA" id="ARBA00022692"/>
    </source>
</evidence>
<name>A0A2W4US21_9CYAN</name>
<dbReference type="PANTHER" id="PTHR34597">
    <property type="entry name" value="SLR1661 PROTEIN"/>
    <property type="match status" value="1"/>
</dbReference>
<keyword evidence="4" id="KW-1134">Transmembrane beta strand</keyword>
<evidence type="ECO:0000256" key="9">
    <source>
        <dbReference type="SAM" id="MobiDB-lite"/>
    </source>
</evidence>
<dbReference type="Gene3D" id="2.40.160.50">
    <property type="entry name" value="membrane protein fhac: a member of the omp85/tpsb transporter family"/>
    <property type="match status" value="1"/>
</dbReference>
<feature type="region of interest" description="Disordered" evidence="9">
    <location>
        <begin position="90"/>
        <end position="130"/>
    </location>
</feature>
<evidence type="ECO:0000256" key="1">
    <source>
        <dbReference type="ARBA" id="ARBA00004442"/>
    </source>
</evidence>
<evidence type="ECO:0000259" key="10">
    <source>
        <dbReference type="PROSITE" id="PS51779"/>
    </source>
</evidence>
<dbReference type="InterPro" id="IPR051544">
    <property type="entry name" value="TPS_OM_transporter"/>
</dbReference>
<comment type="similarity">
    <text evidence="2">Belongs to the TPS (TC 1.B.20) family.</text>
</comment>
<evidence type="ECO:0000256" key="3">
    <source>
        <dbReference type="ARBA" id="ARBA00022448"/>
    </source>
</evidence>
<dbReference type="InterPro" id="IPR013686">
    <property type="entry name" value="Polypept-transport_assoc_ShlB"/>
</dbReference>
<proteinExistence type="inferred from homology"/>
<keyword evidence="6" id="KW-0653">Protein transport</keyword>
<feature type="domain" description="POTRA" evidence="10">
    <location>
        <begin position="134"/>
        <end position="209"/>
    </location>
</feature>
<dbReference type="Proteomes" id="UP000249354">
    <property type="component" value="Unassembled WGS sequence"/>
</dbReference>
<keyword evidence="5" id="KW-0812">Transmembrane</keyword>
<dbReference type="PANTHER" id="PTHR34597:SF1">
    <property type="entry name" value="HEME_HEMOPEXIN TRANSPORTER PROTEIN HUXB"/>
    <property type="match status" value="1"/>
</dbReference>
<evidence type="ECO:0000256" key="4">
    <source>
        <dbReference type="ARBA" id="ARBA00022452"/>
    </source>
</evidence>
<keyword evidence="8" id="KW-0998">Cell outer membrane</keyword>
<accession>A0A2W4US21</accession>
<evidence type="ECO:0000256" key="8">
    <source>
        <dbReference type="ARBA" id="ARBA00023237"/>
    </source>
</evidence>
<protein>
    <submittedName>
        <fullName evidence="11">ShlB/FhaC/HecB family hemolysin secretion/activation protein</fullName>
    </submittedName>
</protein>
<evidence type="ECO:0000256" key="6">
    <source>
        <dbReference type="ARBA" id="ARBA00022927"/>
    </source>
</evidence>
<dbReference type="AlphaFoldDB" id="A0A2W4US21"/>
<dbReference type="Pfam" id="PF03865">
    <property type="entry name" value="ShlB"/>
    <property type="match status" value="1"/>
</dbReference>
<dbReference type="InterPro" id="IPR034746">
    <property type="entry name" value="POTRA"/>
</dbReference>
<reference evidence="11 12" key="2">
    <citation type="submission" date="2018-06" db="EMBL/GenBank/DDBJ databases">
        <title>Metagenomic assembly of (sub)arctic Cyanobacteria and their associated microbiome from non-axenic cultures.</title>
        <authorList>
            <person name="Baurain D."/>
        </authorList>
    </citation>
    <scope>NUCLEOTIDE SEQUENCE [LARGE SCALE GENOMIC DNA]</scope>
    <source>
        <strain evidence="11">ULC129bin1</strain>
    </source>
</reference>
<comment type="subcellular location">
    <subcellularLocation>
        <location evidence="1">Cell outer membrane</location>
    </subcellularLocation>
</comment>
<sequence length="615" mass="67057">MRMKVGLAQSIVMISILGGGALWSRSAIAADIQLENNHPHPEVTLLYSLPQENLPTRRTALPSSKIVDSIDIAEIGIAEADIVETSPLLSQNTPASEFSEPVEIPEPLPEPDQVLPESAAPEPDLSVPANTTKVPISDIQVVGSTVFSAQDFEPLVLPYEGQDLGLRELRQVADDVTRLYLENGYITSRAVLSEQSIVDGVVQIRVVEGSLEDIQVEGTRRLANYVRDRVNLANKTPLSQSDLESQLQLLRADPLVDRIEASLRAGTGEGQSLLIVRVLESAGFTGRAVFDTNSPPSVGVARMGIETTFNNPLGWGDRLSTSAFRSTAGGSNTYSFDYRVPLNAMNGTLQARYLPSTFALIDPELQALGVRGSSDTYELTYRQPLIRQPNEELTLSLGFRHRTGETLVSDVVIDSTRTSVFQFGQDYLKRDTKGAWGLRSQFNLGTGLLDATHRADGEADGQFFSWLGQVQRAQVINRNNLLLLQGSLQASPDSLLGADQFIIGGATSVRGYSQNARFGDNGFRASVENRITVLRNEDGSPATQIAPFIDTAVVWNNNGDTSEQRWLFGTGVGVITNLVENVQARLDVGIPLIKVDEPGDSDQSAFIYFSMDYRF</sequence>
<dbReference type="Pfam" id="PF08479">
    <property type="entry name" value="POTRA_2"/>
    <property type="match status" value="1"/>
</dbReference>